<name>A0ACC0WJP4_9STRA</name>
<gene>
    <name evidence="1" type="ORF">PsorP6_012668</name>
</gene>
<comment type="caution">
    <text evidence="1">The sequence shown here is derived from an EMBL/GenBank/DDBJ whole genome shotgun (WGS) entry which is preliminary data.</text>
</comment>
<evidence type="ECO:0000313" key="2">
    <source>
        <dbReference type="Proteomes" id="UP001163321"/>
    </source>
</evidence>
<dbReference type="EMBL" id="CM047592">
    <property type="protein sequence ID" value="KAI9918138.1"/>
    <property type="molecule type" value="Genomic_DNA"/>
</dbReference>
<sequence length="155" mass="17546">MEVVQDTHSCSVLRKDPDAGSEGAGGRGEVRLNAVHHSTNGTHDGTDPTFLNSDDVTETEIVLRVHRINQLLKELEYIHFRPGGDMVAHRHNGREYRRVRRPPQQAARVHITLYMLDSVQEYGEFSNRKKVVKLANKDTLFKPEDVKKYEVGGGD</sequence>
<proteinExistence type="predicted"/>
<protein>
    <submittedName>
        <fullName evidence="1">Uncharacterized protein</fullName>
    </submittedName>
</protein>
<dbReference type="Proteomes" id="UP001163321">
    <property type="component" value="Chromosome 13"/>
</dbReference>
<keyword evidence="2" id="KW-1185">Reference proteome</keyword>
<accession>A0ACC0WJP4</accession>
<organism evidence="1 2">
    <name type="scientific">Peronosclerospora sorghi</name>
    <dbReference type="NCBI Taxonomy" id="230839"/>
    <lineage>
        <taxon>Eukaryota</taxon>
        <taxon>Sar</taxon>
        <taxon>Stramenopiles</taxon>
        <taxon>Oomycota</taxon>
        <taxon>Peronosporomycetes</taxon>
        <taxon>Peronosporales</taxon>
        <taxon>Peronosporaceae</taxon>
        <taxon>Peronosclerospora</taxon>
    </lineage>
</organism>
<evidence type="ECO:0000313" key="1">
    <source>
        <dbReference type="EMBL" id="KAI9918138.1"/>
    </source>
</evidence>
<reference evidence="1 2" key="1">
    <citation type="journal article" date="2022" name="bioRxiv">
        <title>The genome of the oomycete Peronosclerospora sorghi, a cosmopolitan pathogen of maize and sorghum, is inflated with dispersed pseudogenes.</title>
        <authorList>
            <person name="Fletcher K."/>
            <person name="Martin F."/>
            <person name="Isakeit T."/>
            <person name="Cavanaugh K."/>
            <person name="Magill C."/>
            <person name="Michelmore R."/>
        </authorList>
    </citation>
    <scope>NUCLEOTIDE SEQUENCE [LARGE SCALE GENOMIC DNA]</scope>
    <source>
        <strain evidence="1">P6</strain>
    </source>
</reference>